<protein>
    <submittedName>
        <fullName evidence="4">SH3 domain-containing protein</fullName>
    </submittedName>
</protein>
<sequence>MKFRFLAAALTAFMALPALAEAATGVATANVNMRSGPSTAYPAVTVIPVGSRLEIHGCLASEAWCDVSFARGRGWVSGRYIQATYGRDRVYVDRNYYQRLGIPTIVFDLDTYWSRNYRQRDFYRDRDRWRPGPDRRPPSWNDSRPQPGRDTPRPPRPDNNWGNNPPPPPGWNNPRPPQQGANPPRPQPGANRPDRPRPDQARPDRPRPPQGGVQRPDRPQPGANRPAPPQADVQRPDRPQPGANRPAPQRPPQGGVQRPDRPQPGANRPAPQRPNDCQPGQPCANR</sequence>
<proteinExistence type="predicted"/>
<dbReference type="AlphaFoldDB" id="A0AAE3SX26"/>
<dbReference type="Gene3D" id="2.30.30.40">
    <property type="entry name" value="SH3 Domains"/>
    <property type="match status" value="1"/>
</dbReference>
<dbReference type="Pfam" id="PF08239">
    <property type="entry name" value="SH3_3"/>
    <property type="match status" value="1"/>
</dbReference>
<dbReference type="InterPro" id="IPR003646">
    <property type="entry name" value="SH3-like_bac-type"/>
</dbReference>
<evidence type="ECO:0000313" key="5">
    <source>
        <dbReference type="Proteomes" id="UP001208771"/>
    </source>
</evidence>
<keyword evidence="5" id="KW-1185">Reference proteome</keyword>
<feature type="compositionally biased region" description="Basic and acidic residues" evidence="1">
    <location>
        <begin position="126"/>
        <end position="137"/>
    </location>
</feature>
<evidence type="ECO:0000256" key="2">
    <source>
        <dbReference type="SAM" id="SignalP"/>
    </source>
</evidence>
<feature type="compositionally biased region" description="Basic and acidic residues" evidence="1">
    <location>
        <begin position="192"/>
        <end position="207"/>
    </location>
</feature>
<gene>
    <name evidence="4" type="ORF">NOF55_22105</name>
</gene>
<accession>A0AAE3SX26</accession>
<keyword evidence="2" id="KW-0732">Signal</keyword>
<organism evidence="4 5">
    <name type="scientific">Ectorhizobium quercum</name>
    <dbReference type="NCBI Taxonomy" id="2965071"/>
    <lineage>
        <taxon>Bacteria</taxon>
        <taxon>Pseudomonadati</taxon>
        <taxon>Pseudomonadota</taxon>
        <taxon>Alphaproteobacteria</taxon>
        <taxon>Hyphomicrobiales</taxon>
        <taxon>Rhizobiaceae</taxon>
        <taxon>Ectorhizobium</taxon>
    </lineage>
</organism>
<feature type="compositionally biased region" description="Pro residues" evidence="1">
    <location>
        <begin position="164"/>
        <end position="187"/>
    </location>
</feature>
<feature type="region of interest" description="Disordered" evidence="1">
    <location>
        <begin position="126"/>
        <end position="286"/>
    </location>
</feature>
<dbReference type="Proteomes" id="UP001208771">
    <property type="component" value="Unassembled WGS sequence"/>
</dbReference>
<evidence type="ECO:0000259" key="3">
    <source>
        <dbReference type="PROSITE" id="PS51781"/>
    </source>
</evidence>
<feature type="signal peptide" evidence="2">
    <location>
        <begin position="1"/>
        <end position="20"/>
    </location>
</feature>
<feature type="domain" description="SH3b" evidence="3">
    <location>
        <begin position="20"/>
        <end position="85"/>
    </location>
</feature>
<feature type="chain" id="PRO_5042170595" evidence="2">
    <location>
        <begin position="21"/>
        <end position="286"/>
    </location>
</feature>
<dbReference type="PROSITE" id="PS51781">
    <property type="entry name" value="SH3B"/>
    <property type="match status" value="1"/>
</dbReference>
<dbReference type="RefSeq" id="WP_306413302.1">
    <property type="nucleotide sequence ID" value="NZ_JANFPI010000011.1"/>
</dbReference>
<dbReference type="EMBL" id="JANFPI010000011">
    <property type="protein sequence ID" value="MCX8999802.1"/>
    <property type="molecule type" value="Genomic_DNA"/>
</dbReference>
<reference evidence="4" key="1">
    <citation type="submission" date="2022-07" db="EMBL/GenBank/DDBJ databases">
        <title>Ectorhizobium quercum gen.nov., sp. nov.</title>
        <authorList>
            <person name="Ma T."/>
            <person name="Li Y."/>
        </authorList>
    </citation>
    <scope>NUCLEOTIDE SEQUENCE</scope>
    <source>
        <strain evidence="4">BDR2-2</strain>
    </source>
</reference>
<comment type="caution">
    <text evidence="4">The sequence shown here is derived from an EMBL/GenBank/DDBJ whole genome shotgun (WGS) entry which is preliminary data.</text>
</comment>
<name>A0AAE3SX26_9HYPH</name>
<feature type="compositionally biased region" description="Low complexity" evidence="1">
    <location>
        <begin position="240"/>
        <end position="257"/>
    </location>
</feature>
<evidence type="ECO:0000313" key="4">
    <source>
        <dbReference type="EMBL" id="MCX8999802.1"/>
    </source>
</evidence>
<evidence type="ECO:0000256" key="1">
    <source>
        <dbReference type="SAM" id="MobiDB-lite"/>
    </source>
</evidence>